<keyword evidence="3" id="KW-1000">Mitochondrion outer membrane</keyword>
<evidence type="ECO:0000259" key="7">
    <source>
        <dbReference type="SMART" id="SM00382"/>
    </source>
</evidence>
<feature type="domain" description="AAA+ ATPase" evidence="7">
    <location>
        <begin position="261"/>
        <end position="396"/>
    </location>
</feature>
<evidence type="ECO:0000256" key="1">
    <source>
        <dbReference type="ARBA" id="ARBA00004572"/>
    </source>
</evidence>
<evidence type="ECO:0000256" key="2">
    <source>
        <dbReference type="ARBA" id="ARBA00022741"/>
    </source>
</evidence>
<dbReference type="Gene3D" id="1.10.8.60">
    <property type="match status" value="1"/>
</dbReference>
<dbReference type="PANTHER" id="PTHR45644">
    <property type="entry name" value="AAA ATPASE, PUTATIVE (AFU_ORTHOLOGUE AFUA_2G12920)-RELATED-RELATED"/>
    <property type="match status" value="1"/>
</dbReference>
<comment type="similarity">
    <text evidence="6">Belongs to the AAA ATPase family.</text>
</comment>
<dbReference type="PROSITE" id="PS00674">
    <property type="entry name" value="AAA"/>
    <property type="match status" value="1"/>
</dbReference>
<keyword evidence="4 6" id="KW-0067">ATP-binding</keyword>
<reference evidence="8" key="1">
    <citation type="submission" date="2013-05" db="EMBL/GenBank/DDBJ databases">
        <title>Building the sugarcane genome for biotechnology and identifying evolutionary trends.</title>
        <authorList>
            <person name="De Setta N."/>
            <person name="Monteiro-Vitorello C.B."/>
            <person name="Metcalfe C.J."/>
            <person name="Cruz G.M.Q."/>
            <person name="Del Bem L.E."/>
            <person name="Vicentini R."/>
            <person name="Nogueira F.T.S."/>
            <person name="Campos R.A."/>
            <person name="Nunes S.L."/>
            <person name="Turrini P.C.G."/>
            <person name="Vieira A.P."/>
            <person name="Cruz E.A.O."/>
            <person name="Correa T.C.S."/>
            <person name="Hotta C.T."/>
            <person name="de Mello-Varani A."/>
            <person name="Vautrin S."/>
            <person name="Trindade A.S."/>
            <person name="Vilela M.M."/>
            <person name="Horta C.L."/>
            <person name="Sato P.M."/>
            <person name="de Andrade R.F."/>
            <person name="Nishiyama M.Y."/>
            <person name="Cardoso-Silva C.B."/>
            <person name="Scortecci K.C."/>
            <person name="Garcia A.A.F."/>
            <person name="Carneiro M.S."/>
            <person name="Kim C."/>
            <person name="Paterson A.H."/>
            <person name="Berges H."/>
            <person name="D'Hont A."/>
            <person name="de-Souza A.P."/>
            <person name="Souza G.M."/>
            <person name="Vincentz M."/>
            <person name="Kitajima J.P."/>
            <person name="Van Sluys M.-A."/>
        </authorList>
    </citation>
    <scope>NUCLEOTIDE SEQUENCE</scope>
</reference>
<dbReference type="GO" id="GO:0016887">
    <property type="term" value="F:ATP hydrolysis activity"/>
    <property type="evidence" value="ECO:0007669"/>
    <property type="project" value="InterPro"/>
</dbReference>
<evidence type="ECO:0000313" key="8">
    <source>
        <dbReference type="EMBL" id="AGT16727.1"/>
    </source>
</evidence>
<dbReference type="Gene3D" id="3.40.50.300">
    <property type="entry name" value="P-loop containing nucleotide triphosphate hydrolases"/>
    <property type="match status" value="1"/>
</dbReference>
<dbReference type="InterPro" id="IPR027417">
    <property type="entry name" value="P-loop_NTPase"/>
</dbReference>
<keyword evidence="3" id="KW-0472">Membrane</keyword>
<dbReference type="InterPro" id="IPR051701">
    <property type="entry name" value="Mito_OM_Translocase_MSP1"/>
</dbReference>
<dbReference type="GO" id="GO:0005524">
    <property type="term" value="F:ATP binding"/>
    <property type="evidence" value="ECO:0007669"/>
    <property type="project" value="UniProtKB-KW"/>
</dbReference>
<evidence type="ECO:0000256" key="5">
    <source>
        <dbReference type="ARBA" id="ARBA00023128"/>
    </source>
</evidence>
<dbReference type="FunFam" id="3.40.50.300:FF:000416">
    <property type="entry name" value="p-loop nucleoside triphosphate hydrolase superfamily protein"/>
    <property type="match status" value="1"/>
</dbReference>
<dbReference type="InterPro" id="IPR003959">
    <property type="entry name" value="ATPase_AAA_core"/>
</dbReference>
<gene>
    <name evidence="8" type="ORF">SHCRBa_258_H24_F_60</name>
</gene>
<dbReference type="InterPro" id="IPR003960">
    <property type="entry name" value="ATPase_AAA_CS"/>
</dbReference>
<name>A0A059PZL8_9POAL</name>
<organism evidence="8">
    <name type="scientific">Saccharum hybrid cultivar R570</name>
    <dbReference type="NCBI Taxonomy" id="131158"/>
    <lineage>
        <taxon>Eukaryota</taxon>
        <taxon>Viridiplantae</taxon>
        <taxon>Streptophyta</taxon>
        <taxon>Embryophyta</taxon>
        <taxon>Tracheophyta</taxon>
        <taxon>Spermatophyta</taxon>
        <taxon>Magnoliopsida</taxon>
        <taxon>Liliopsida</taxon>
        <taxon>Poales</taxon>
        <taxon>Poaceae</taxon>
        <taxon>PACMAD clade</taxon>
        <taxon>Panicoideae</taxon>
        <taxon>Andropogonodae</taxon>
        <taxon>Andropogoneae</taxon>
        <taxon>Saccharinae</taxon>
        <taxon>Saccharum</taxon>
        <taxon>Saccharum officinarum species complex</taxon>
    </lineage>
</organism>
<keyword evidence="5" id="KW-0496">Mitochondrion</keyword>
<dbReference type="Pfam" id="PF00004">
    <property type="entry name" value="AAA"/>
    <property type="match status" value="1"/>
</dbReference>
<evidence type="ECO:0000256" key="4">
    <source>
        <dbReference type="ARBA" id="ARBA00022840"/>
    </source>
</evidence>
<dbReference type="SUPFAM" id="SSF52540">
    <property type="entry name" value="P-loop containing nucleoside triphosphate hydrolases"/>
    <property type="match status" value="1"/>
</dbReference>
<dbReference type="SMART" id="SM00382">
    <property type="entry name" value="AAA"/>
    <property type="match status" value="1"/>
</dbReference>
<dbReference type="Pfam" id="PF17862">
    <property type="entry name" value="AAA_lid_3"/>
    <property type="match status" value="1"/>
</dbReference>
<accession>A0A059PZL8</accession>
<evidence type="ECO:0000256" key="3">
    <source>
        <dbReference type="ARBA" id="ARBA00022787"/>
    </source>
</evidence>
<dbReference type="GO" id="GO:0005741">
    <property type="term" value="C:mitochondrial outer membrane"/>
    <property type="evidence" value="ECO:0007669"/>
    <property type="project" value="UniProtKB-SubCell"/>
</dbReference>
<evidence type="ECO:0000256" key="6">
    <source>
        <dbReference type="RuleBase" id="RU003651"/>
    </source>
</evidence>
<sequence length="526" mass="57586">MLCDETSSKFRESIKDVRRDVASSSSGDDIVGTSNKHTFKEGDWVEYTGTSSLNLAPRGPSCGSRGKVVLAFGKNRSSKVGVRFNNPVTDGNDLGGLCEENHGFFCHALELRPDSSGGVDSIALGKLIEQTLGDILHVVPSKSPTKPMVSLKDRSKCPTKSMEHLNNLFPNKICIELPQNEAQLSDFKKQLDCDTETLTAKANILNIRKKNLLSNVISPNDIGVTFEDIGALDNLKDTLTELIMLPLQRSELYSKGQLIKPVKGILLFGPPGAGKTMLAKAVATEAGANFINISMSSITSKWVGDAEKYVGAIFSLASKLSPAVIFVDEVLLGTSERAEEHEVARKMKNEFMIHWDGLHTKENKRVIVLGATNRPFDLDDAVIGRFPRRLMVSLPDTSNREKILNVILSKEMLEPDVDLESIANITDGYSGSDLKNLCVTAAHRPIREVIDTEKKKSLAIAEGRPEPPLHGREDIRSLGMDDLKFVLGQVCASFSSGSVTMAKISEWNDEFGEGGSRKQKTLSYFM</sequence>
<proteinExistence type="inferred from homology"/>
<dbReference type="InterPro" id="IPR003593">
    <property type="entry name" value="AAA+_ATPase"/>
</dbReference>
<dbReference type="AlphaFoldDB" id="A0A059PZL8"/>
<comment type="subcellular location">
    <subcellularLocation>
        <location evidence="1">Mitochondrion outer membrane</location>
        <topology evidence="1">Single-pass membrane protein</topology>
    </subcellularLocation>
</comment>
<dbReference type="PANTHER" id="PTHR45644:SF73">
    <property type="entry name" value="AAA-TYPE ATPASE FAMILY PROTEIN"/>
    <property type="match status" value="1"/>
</dbReference>
<dbReference type="InterPro" id="IPR041569">
    <property type="entry name" value="AAA_lid_3"/>
</dbReference>
<dbReference type="EMBL" id="KF184802">
    <property type="protein sequence ID" value="AGT16727.1"/>
    <property type="molecule type" value="Genomic_DNA"/>
</dbReference>
<protein>
    <submittedName>
        <fullName evidence="8">ATP binding protein</fullName>
    </submittedName>
</protein>
<keyword evidence="2 6" id="KW-0547">Nucleotide-binding</keyword>